<feature type="domain" description="AsmA" evidence="2">
    <location>
        <begin position="1"/>
        <end position="621"/>
    </location>
</feature>
<keyword evidence="4" id="KW-1185">Reference proteome</keyword>
<dbReference type="GO" id="GO:0005886">
    <property type="term" value="C:plasma membrane"/>
    <property type="evidence" value="ECO:0007669"/>
    <property type="project" value="TreeGrafter"/>
</dbReference>
<name>A0A562QKN2_9PSED</name>
<dbReference type="RefSeq" id="WP_145139132.1">
    <property type="nucleotide sequence ID" value="NZ_VLKY01000003.1"/>
</dbReference>
<gene>
    <name evidence="3" type="ORF">IQ22_01058</name>
</gene>
<dbReference type="PANTHER" id="PTHR30441:SF4">
    <property type="entry name" value="PROTEIN ASMA"/>
    <property type="match status" value="1"/>
</dbReference>
<dbReference type="OrthoDB" id="9766390at2"/>
<evidence type="ECO:0000256" key="1">
    <source>
        <dbReference type="SAM" id="MobiDB-lite"/>
    </source>
</evidence>
<dbReference type="PANTHER" id="PTHR30441">
    <property type="entry name" value="DUF748 DOMAIN-CONTAINING PROTEIN"/>
    <property type="match status" value="1"/>
</dbReference>
<evidence type="ECO:0000259" key="2">
    <source>
        <dbReference type="Pfam" id="PF05170"/>
    </source>
</evidence>
<dbReference type="InterPro" id="IPR052894">
    <property type="entry name" value="AsmA-related"/>
</dbReference>
<feature type="compositionally biased region" description="Polar residues" evidence="1">
    <location>
        <begin position="145"/>
        <end position="154"/>
    </location>
</feature>
<comment type="caution">
    <text evidence="3">The sequence shown here is derived from an EMBL/GenBank/DDBJ whole genome shotgun (WGS) entry which is preliminary data.</text>
</comment>
<evidence type="ECO:0000313" key="3">
    <source>
        <dbReference type="EMBL" id="TWI56606.1"/>
    </source>
</evidence>
<dbReference type="Pfam" id="PF05170">
    <property type="entry name" value="AsmA"/>
    <property type="match status" value="1"/>
</dbReference>
<accession>A0A562QKN2</accession>
<feature type="region of interest" description="Disordered" evidence="1">
    <location>
        <begin position="125"/>
        <end position="160"/>
    </location>
</feature>
<dbReference type="AlphaFoldDB" id="A0A562QKN2"/>
<dbReference type="InterPro" id="IPR007844">
    <property type="entry name" value="AsmA"/>
</dbReference>
<sequence length="735" mass="79943">MKAFGKVLGLILLGLLLILVALGFALSHLFDPNDYKDEIRELARDKANIELTLKGDIGWSLFPWLGLELHEATIASLDTPQQPVANVQRLVFSVRVLPLLRRDVEMSDIRVDGLDLTLARDETGKGNWENVGKPVNAQTKAPVADTSSSPQESSRAPVKLDIDSLTVRNSRLDYTDARSGEHYAFEEFGLTTGSIREGTSIPLTLTGTLTSNQPPIKASLALTGNMRFDMALQRFQLENASLSGEAAGEPLAGKLLSYSAEGQILVDRAAQIAEWNSLKLSFNQLKALGELKVRDLENEPKLEGGLSMAQTDLRDFLTGIGVTLPEMADANTLKHVEFNTRLAGTRNSLVLEDLNLVLDGSHLSGRVAIEDFTRQALRIDLKGDQFDLDRYLPAKAATAQQASNEARKQEVSTAEAVASQGNSALPKAPTEHAWSDAPFLPVERLRTLDLKATLALNRFTVTRLPIDNASLALNSTDGQLTLSELRGDLFGGRFQANGSLDVRSATPHIVFSERIAHVPVDKILEAQGQEPPLRGALDLDADLTARGNSQKAWMDSLDGTARFRISNGVLANANLESQLCQGIALLNREALSQVYSGQDTPFREFSGSLTIVDGVASNRDLIARIPGLTAKGNGAIDLRVLGLDYRVGILLEGDNSDMPDPACQINERYAGIEWPLHCRGPLELGAKACRLDREGMTQIVSRLAGSRINDKIDEKLGDKISPELKDAIKGLFNKQ</sequence>
<dbReference type="GO" id="GO:0090313">
    <property type="term" value="P:regulation of protein targeting to membrane"/>
    <property type="evidence" value="ECO:0007669"/>
    <property type="project" value="TreeGrafter"/>
</dbReference>
<dbReference type="Proteomes" id="UP000316905">
    <property type="component" value="Unassembled WGS sequence"/>
</dbReference>
<proteinExistence type="predicted"/>
<organism evidence="3 4">
    <name type="scientific">Pseudomonas duriflava</name>
    <dbReference type="NCBI Taxonomy" id="459528"/>
    <lineage>
        <taxon>Bacteria</taxon>
        <taxon>Pseudomonadati</taxon>
        <taxon>Pseudomonadota</taxon>
        <taxon>Gammaproteobacteria</taxon>
        <taxon>Pseudomonadales</taxon>
        <taxon>Pseudomonadaceae</taxon>
        <taxon>Pseudomonas</taxon>
    </lineage>
</organism>
<reference evidence="3 4" key="1">
    <citation type="journal article" date="2015" name="Stand. Genomic Sci.">
        <title>Genomic Encyclopedia of Bacterial and Archaeal Type Strains, Phase III: the genomes of soil and plant-associated and newly described type strains.</title>
        <authorList>
            <person name="Whitman W.B."/>
            <person name="Woyke T."/>
            <person name="Klenk H.P."/>
            <person name="Zhou Y."/>
            <person name="Lilburn T.G."/>
            <person name="Beck B.J."/>
            <person name="De Vos P."/>
            <person name="Vandamme P."/>
            <person name="Eisen J.A."/>
            <person name="Garrity G."/>
            <person name="Hugenholtz P."/>
            <person name="Kyrpides N.C."/>
        </authorList>
    </citation>
    <scope>NUCLEOTIDE SEQUENCE [LARGE SCALE GENOMIC DNA]</scope>
    <source>
        <strain evidence="3 4">CGMCC 1.6858</strain>
    </source>
</reference>
<dbReference type="EMBL" id="VLKY01000003">
    <property type="protein sequence ID" value="TWI56606.1"/>
    <property type="molecule type" value="Genomic_DNA"/>
</dbReference>
<evidence type="ECO:0000313" key="4">
    <source>
        <dbReference type="Proteomes" id="UP000316905"/>
    </source>
</evidence>
<feature type="region of interest" description="Disordered" evidence="1">
    <location>
        <begin position="399"/>
        <end position="432"/>
    </location>
</feature>
<protein>
    <submittedName>
        <fullName evidence="3">AsmA protein</fullName>
    </submittedName>
</protein>